<dbReference type="EMBL" id="CCYD01000610">
    <property type="protein sequence ID" value="CEG42083.1"/>
    <property type="molecule type" value="Genomic_DNA"/>
</dbReference>
<evidence type="ECO:0000313" key="4">
    <source>
        <dbReference type="Proteomes" id="UP000054928"/>
    </source>
</evidence>
<feature type="region of interest" description="Disordered" evidence="2">
    <location>
        <begin position="1"/>
        <end position="61"/>
    </location>
</feature>
<feature type="coiled-coil region" evidence="1">
    <location>
        <begin position="248"/>
        <end position="445"/>
    </location>
</feature>
<protein>
    <submittedName>
        <fullName evidence="3">Uncharacterized protein</fullName>
    </submittedName>
</protein>
<accession>A0A0N7L5P9</accession>
<keyword evidence="4" id="KW-1185">Reference proteome</keyword>
<feature type="coiled-coil region" evidence="1">
    <location>
        <begin position="471"/>
        <end position="741"/>
    </location>
</feature>
<feature type="coiled-coil region" evidence="1">
    <location>
        <begin position="1129"/>
        <end position="1201"/>
    </location>
</feature>
<evidence type="ECO:0000256" key="2">
    <source>
        <dbReference type="SAM" id="MobiDB-lite"/>
    </source>
</evidence>
<feature type="region of interest" description="Disordered" evidence="2">
    <location>
        <begin position="1015"/>
        <end position="1045"/>
    </location>
</feature>
<dbReference type="GeneID" id="36407444"/>
<feature type="compositionally biased region" description="Polar residues" evidence="2">
    <location>
        <begin position="38"/>
        <end position="57"/>
    </location>
</feature>
<feature type="compositionally biased region" description="Basic and acidic residues" evidence="2">
    <location>
        <begin position="1265"/>
        <end position="1277"/>
    </location>
</feature>
<sequence>MRQSAQDSETHREDDDEMNDDAVPMTVTFSTPRRKQQKSNGSFKFSVTPEPSRNRLSTYKGRNVAAELEESPARYSPGKVKKAVRSFAQFLHFLKQDEHHQEHELMPLIIQRFAELGAVIESQKRHIDRWKGKELDLAIEEAQQNMELVQALGEQIQTQELQIADLTVKGQQWEEKYQLAAQEIEILKKQGTFQIQQLQREVTMLRQAGVQVEKKLKDREVLDKTTNDTLLSQLEQFKRDSGIVKQENTRLKQQLLNQSNEMHAFEQQTRELQDQYEAQITKTIKLEQDAKAWQVRYQEENYRVDELNKEVNRSKDDLRQREIDWKQLVEQNRKLQEHVDRMAQEHEKQLADQHKHRSEVETERQRLTKALEQESLRFKKLSQEANQTRAQIEAQAMAAMKERERQLLDEKARVEDELQHQFHKINEENIELRATVENLKDMNRRKSTEIGRLMTSAQEVEKQNQSRIMEAQKMQQLAEEAARAKHQLEILSKELAAKNAAQEEAMKVQSAEFENQYNDFVSQVENQFNEMTHENGELRARLEETVKTTELLKSQSVVEKEELSRCQTECTKLQRRLEDGSREYGSLKQELENHVQELELRNTQNAHLSAQIAHLMSSDNERKNEMDLLQAERLRLEERNQDSQRLVEETRAQAEALMEEAHRVHDHSIEQQATHDNTVRLLHEEIEAINRNLMTLLSEKETLEAQITTDRTEIDQWKTSVQQLEHDKRQLKYQMEELMRQATEKIESQKQSAAMVTKDGQSQLQKLTSQLLQCNTQIIDGQQQLRNMQELVRSHEEKILSQQYEVESLQLKNEQLSNEYNSLVGEKREFERKLRQHGMIILREGQFSMEDDICQILDRLVREMDRRIKEEEDKAVQLQVEMDSKVDTQVRQMDEERVKLSEENARLQQDLGCFAAELEKLDSELLQLQQEREEREESLNQMQQTIAAYEEDRHTQSDAIDASKRLDASYKELSAMYEQYKQNMTIQLEEKDRLVIEMQDDMAELQTKLEQEKEMTRHLMESSQKEKHEHSKELFEAKERQRNQVQELEASVKDLQNKLSERKQSDASKKLLQAHVKELETSVKRLQHELAVSQQATNARDQSAMHESLQKEREYRALQAQHDTVMTESAEIRKNMKAKLEEIDRLYEENKRLHEVIKENTVEIDSARSQLHLFEQLTRKLEKLQDDLAAREDERRQHYDEMSAKEKELQHSCDTAGRLKRYYEDAMHEKDDETVLLKKQNAVLREQLKKVEQTKASTNEAHTAAQEEAKKELKQACDQSAQREQELLSQIAQLEASRMSLLHQFRYEMMKLNVEIGEADADQIDDKAFHRGILEVSVLLRSFQERESRQIALVKQKEKLINELNMRLEGVEHSSRICECKLSKRDNSRERKNMFFQQVEDISNKMSKLKVENQKLRDHCTTLNNKDKRESNFEWKERCAKLQKHVRDLNTKLKENYVSKNDIVALEKEVENLTNQMVEKDMQLQSLRETQRMKNRGEPRRPRDLLEEKVMALNDHLTGLMTENMQLQHSIEQYAVQYGPLDTTKMTGVIGNSGIQIPA</sequence>
<dbReference type="OrthoDB" id="113076at2759"/>
<dbReference type="Proteomes" id="UP000054928">
    <property type="component" value="Unassembled WGS sequence"/>
</dbReference>
<reference evidence="4" key="1">
    <citation type="submission" date="2014-09" db="EMBL/GenBank/DDBJ databases">
        <authorList>
            <person name="Sharma Rahul"/>
            <person name="Thines Marco"/>
        </authorList>
    </citation>
    <scope>NUCLEOTIDE SEQUENCE [LARGE SCALE GENOMIC DNA]</scope>
</reference>
<proteinExistence type="predicted"/>
<feature type="coiled-coil region" evidence="1">
    <location>
        <begin position="1456"/>
        <end position="1490"/>
    </location>
</feature>
<feature type="region of interest" description="Disordered" evidence="2">
    <location>
        <begin position="1252"/>
        <end position="1277"/>
    </location>
</feature>
<dbReference type="OMA" id="LMDRSHA"/>
<evidence type="ECO:0000256" key="1">
    <source>
        <dbReference type="SAM" id="Coils"/>
    </source>
</evidence>
<dbReference type="RefSeq" id="XP_024578452.1">
    <property type="nucleotide sequence ID" value="XM_024727924.1"/>
</dbReference>
<keyword evidence="1" id="KW-0175">Coiled coil</keyword>
<feature type="coiled-coil region" evidence="1">
    <location>
        <begin position="1399"/>
        <end position="1426"/>
    </location>
</feature>
<name>A0A0N7L5P9_PLAHL</name>
<feature type="compositionally biased region" description="Basic and acidic residues" evidence="2">
    <location>
        <begin position="1015"/>
        <end position="1042"/>
    </location>
</feature>
<organism evidence="3 4">
    <name type="scientific">Plasmopara halstedii</name>
    <name type="common">Downy mildew of sunflower</name>
    <dbReference type="NCBI Taxonomy" id="4781"/>
    <lineage>
        <taxon>Eukaryota</taxon>
        <taxon>Sar</taxon>
        <taxon>Stramenopiles</taxon>
        <taxon>Oomycota</taxon>
        <taxon>Peronosporomycetes</taxon>
        <taxon>Peronosporales</taxon>
        <taxon>Peronosporaceae</taxon>
        <taxon>Plasmopara</taxon>
    </lineage>
</organism>
<evidence type="ECO:0000313" key="3">
    <source>
        <dbReference type="EMBL" id="CEG42083.1"/>
    </source>
</evidence>
<feature type="coiled-coil region" evidence="1">
    <location>
        <begin position="139"/>
        <end position="215"/>
    </location>
</feature>